<keyword evidence="3" id="KW-0808">Transferase</keyword>
<evidence type="ECO:0000256" key="8">
    <source>
        <dbReference type="ARBA" id="ARBA00048679"/>
    </source>
</evidence>
<dbReference type="PANTHER" id="PTHR24356">
    <property type="entry name" value="SERINE/THREONINE-PROTEIN KINASE"/>
    <property type="match status" value="1"/>
</dbReference>
<feature type="region of interest" description="Disordered" evidence="9">
    <location>
        <begin position="705"/>
        <end position="752"/>
    </location>
</feature>
<dbReference type="GO" id="GO:0035556">
    <property type="term" value="P:intracellular signal transduction"/>
    <property type="evidence" value="ECO:0007669"/>
    <property type="project" value="TreeGrafter"/>
</dbReference>
<dbReference type="InterPro" id="IPR000719">
    <property type="entry name" value="Prot_kinase_dom"/>
</dbReference>
<accession>A0A1Y5IKQ8</accession>
<dbReference type="EC" id="2.7.11.1" evidence="1"/>
<dbReference type="SUPFAM" id="SSF56112">
    <property type="entry name" value="Protein kinase-like (PK-like)"/>
    <property type="match status" value="1"/>
</dbReference>
<evidence type="ECO:0000256" key="6">
    <source>
        <dbReference type="ARBA" id="ARBA00022840"/>
    </source>
</evidence>
<comment type="catalytic activity">
    <reaction evidence="7">
        <text>L-threonyl-[protein] + ATP = O-phospho-L-threonyl-[protein] + ADP + H(+)</text>
        <dbReference type="Rhea" id="RHEA:46608"/>
        <dbReference type="Rhea" id="RHEA-COMP:11060"/>
        <dbReference type="Rhea" id="RHEA-COMP:11605"/>
        <dbReference type="ChEBI" id="CHEBI:15378"/>
        <dbReference type="ChEBI" id="CHEBI:30013"/>
        <dbReference type="ChEBI" id="CHEBI:30616"/>
        <dbReference type="ChEBI" id="CHEBI:61977"/>
        <dbReference type="ChEBI" id="CHEBI:456216"/>
        <dbReference type="EC" id="2.7.11.1"/>
    </reaction>
</comment>
<feature type="region of interest" description="Disordered" evidence="9">
    <location>
        <begin position="1"/>
        <end position="25"/>
    </location>
</feature>
<dbReference type="Gene3D" id="3.30.200.20">
    <property type="entry name" value="Phosphorylase Kinase, domain 1"/>
    <property type="match status" value="2"/>
</dbReference>
<evidence type="ECO:0000256" key="4">
    <source>
        <dbReference type="ARBA" id="ARBA00022741"/>
    </source>
</evidence>
<evidence type="ECO:0000256" key="7">
    <source>
        <dbReference type="ARBA" id="ARBA00047899"/>
    </source>
</evidence>
<feature type="domain" description="Protein kinase" evidence="10">
    <location>
        <begin position="336"/>
        <end position="665"/>
    </location>
</feature>
<feature type="region of interest" description="Disordered" evidence="9">
    <location>
        <begin position="539"/>
        <end position="566"/>
    </location>
</feature>
<dbReference type="CDD" id="cd05579">
    <property type="entry name" value="STKc_MAST_like"/>
    <property type="match status" value="1"/>
</dbReference>
<evidence type="ECO:0000256" key="9">
    <source>
        <dbReference type="SAM" id="MobiDB-lite"/>
    </source>
</evidence>
<keyword evidence="2" id="KW-0723">Serine/threonine-protein kinase</keyword>
<feature type="region of interest" description="Disordered" evidence="9">
    <location>
        <begin position="775"/>
        <end position="798"/>
    </location>
</feature>
<feature type="compositionally biased region" description="Polar residues" evidence="9">
    <location>
        <begin position="539"/>
        <end position="548"/>
    </location>
</feature>
<feature type="compositionally biased region" description="Basic and acidic residues" evidence="9">
    <location>
        <begin position="1"/>
        <end position="13"/>
    </location>
</feature>
<dbReference type="InterPro" id="IPR011009">
    <property type="entry name" value="Kinase-like_dom_sf"/>
</dbReference>
<dbReference type="PROSITE" id="PS51285">
    <property type="entry name" value="AGC_KINASE_CTER"/>
    <property type="match status" value="1"/>
</dbReference>
<evidence type="ECO:0000313" key="12">
    <source>
        <dbReference type="EMBL" id="OUS48734.1"/>
    </source>
</evidence>
<keyword evidence="4" id="KW-0547">Nucleotide-binding</keyword>
<dbReference type="Proteomes" id="UP000195557">
    <property type="component" value="Unassembled WGS sequence"/>
</dbReference>
<feature type="compositionally biased region" description="Low complexity" evidence="9">
    <location>
        <begin position="723"/>
        <end position="732"/>
    </location>
</feature>
<feature type="region of interest" description="Disordered" evidence="9">
    <location>
        <begin position="171"/>
        <end position="196"/>
    </location>
</feature>
<reference evidence="12" key="1">
    <citation type="submission" date="2017-04" db="EMBL/GenBank/DDBJ databases">
        <title>Population genomics of picophytoplankton unveils novel chromosome hypervariability.</title>
        <authorList>
            <consortium name="DOE Joint Genome Institute"/>
            <person name="Blanc-Mathieu R."/>
            <person name="Krasovec M."/>
            <person name="Hebrard M."/>
            <person name="Yau S."/>
            <person name="Desgranges E."/>
            <person name="Martin J."/>
            <person name="Schackwitz W."/>
            <person name="Kuo A."/>
            <person name="Salin G."/>
            <person name="Donnadieu C."/>
            <person name="Desdevises Y."/>
            <person name="Sanchez-Ferandin S."/>
            <person name="Moreau H."/>
            <person name="Rivals E."/>
            <person name="Grigoriev I.V."/>
            <person name="Grimsley N."/>
            <person name="Eyre-Walker A."/>
            <person name="Piganeau G."/>
        </authorList>
    </citation>
    <scope>NUCLEOTIDE SEQUENCE [LARGE SCALE GENOMIC DNA]</scope>
    <source>
        <strain evidence="12">RCC 1115</strain>
    </source>
</reference>
<dbReference type="PANTHER" id="PTHR24356:SF1">
    <property type="entry name" value="SERINE_THREONINE-PROTEIN KINASE GREATWALL"/>
    <property type="match status" value="1"/>
</dbReference>
<comment type="catalytic activity">
    <reaction evidence="8">
        <text>L-seryl-[protein] + ATP = O-phospho-L-seryl-[protein] + ADP + H(+)</text>
        <dbReference type="Rhea" id="RHEA:17989"/>
        <dbReference type="Rhea" id="RHEA-COMP:9863"/>
        <dbReference type="Rhea" id="RHEA-COMP:11604"/>
        <dbReference type="ChEBI" id="CHEBI:15378"/>
        <dbReference type="ChEBI" id="CHEBI:29999"/>
        <dbReference type="ChEBI" id="CHEBI:30616"/>
        <dbReference type="ChEBI" id="CHEBI:83421"/>
        <dbReference type="ChEBI" id="CHEBI:456216"/>
        <dbReference type="EC" id="2.7.11.1"/>
    </reaction>
</comment>
<feature type="domain" description="AGC-kinase C-terminal" evidence="11">
    <location>
        <begin position="666"/>
        <end position="772"/>
    </location>
</feature>
<keyword evidence="5 12" id="KW-0418">Kinase</keyword>
<feature type="compositionally biased region" description="Basic and acidic residues" evidence="9">
    <location>
        <begin position="712"/>
        <end position="722"/>
    </location>
</feature>
<evidence type="ECO:0000259" key="10">
    <source>
        <dbReference type="PROSITE" id="PS50011"/>
    </source>
</evidence>
<evidence type="ECO:0000259" key="11">
    <source>
        <dbReference type="PROSITE" id="PS51285"/>
    </source>
</evidence>
<evidence type="ECO:0000256" key="5">
    <source>
        <dbReference type="ARBA" id="ARBA00022777"/>
    </source>
</evidence>
<dbReference type="InterPro" id="IPR000961">
    <property type="entry name" value="AGC-kinase_C"/>
</dbReference>
<dbReference type="InterPro" id="IPR008271">
    <property type="entry name" value="Ser/Thr_kinase_AS"/>
</dbReference>
<protein>
    <recommendedName>
        <fullName evidence="1">non-specific serine/threonine protein kinase</fullName>
        <ecNumber evidence="1">2.7.11.1</ecNumber>
    </recommendedName>
</protein>
<dbReference type="Pfam" id="PF00069">
    <property type="entry name" value="Pkinase"/>
    <property type="match status" value="2"/>
</dbReference>
<gene>
    <name evidence="12" type="ORF">BE221DRAFT_189094</name>
</gene>
<dbReference type="Gene3D" id="1.10.510.10">
    <property type="entry name" value="Transferase(Phosphotransferase) domain 1"/>
    <property type="match status" value="2"/>
</dbReference>
<evidence type="ECO:0000256" key="3">
    <source>
        <dbReference type="ARBA" id="ARBA00022679"/>
    </source>
</evidence>
<dbReference type="SMART" id="SM00220">
    <property type="entry name" value="S_TKc"/>
    <property type="match status" value="1"/>
</dbReference>
<feature type="compositionally biased region" description="Basic and acidic residues" evidence="9">
    <location>
        <begin position="183"/>
        <end position="194"/>
    </location>
</feature>
<dbReference type="InterPro" id="IPR050236">
    <property type="entry name" value="Ser_Thr_kinase_AGC"/>
</dbReference>
<keyword evidence="6" id="KW-0067">ATP-binding</keyword>
<proteinExistence type="predicted"/>
<name>A0A1Y5IKQ8_OSTTA</name>
<dbReference type="eggNOG" id="KOG0606">
    <property type="taxonomic scope" value="Eukaryota"/>
</dbReference>
<dbReference type="AlphaFoldDB" id="A0A1Y5IKQ8"/>
<sequence>MSRRSGAEDERAVKVPSRGTATRVRDARATLENAFGECEGRARARRARNAARGDDGDDRVLRDLEVVMELIEKMRAMRDDGLVRAALTLMDGLKAALRMSRESEDEARREVCVAALFGLSRLATAEREEMIRAGLDGLDGDGLLETLRVHCKAPGLSFEERMQSLKNYVETVGKSSRRPPALDIHESSSSDSERKGKKVVGGLARAFASRGHLGEDVCTPEMSDDEEEVERGNQLRALGSLCASPSKIFYAPEILSGKGASVDDTRAAPVGDVICRICEQPIPAAQLSEHTTTCAGYRPSPSSYDSSEFASPRISGTIPSPGAADETSDQVSIDDFRIIKLISGGAYGRVFLAQKRTTRDLFAVKAMRKDDLVYKNMIDQVVAERDALIKAANPFTIKLYYSFTSARHVYLVTEYANGGDLYSLLKQLGRLSEDHARQYCAEITLALEYVHSKGITHRDLKPGNCLIASDGHVKLADFGLSRMDRDIDYNSSGGEYSPDVFDGGSPVSHSSASMTIKVPGTREQLHTSSPIHRMTLLASTSKSPQQSPARKVHSRSSASWHGSGAKGTPDYLAPEILLCEPCGAGVDWWALGVMAYELVVGTPPFNASTPLAIFSKVIDGNIEWPNGECEFSEAYAHFVESLLVHDVEARLGARSADDVKAHEWFRTIEWDRVYDGTAASVFVPKPVDLQDTSYFIPASDMRQEYPTGRARRMSESSRRTERASASAESTSTNREDTFLEPTQGEMDDSEDDEDMAMRAFTYRNLAELALRNVDMSTPPAPMGLPRRGSVGKDLSNVE</sequence>
<dbReference type="PROSITE" id="PS00108">
    <property type="entry name" value="PROTEIN_KINASE_ST"/>
    <property type="match status" value="1"/>
</dbReference>
<dbReference type="PROSITE" id="PS50011">
    <property type="entry name" value="PROTEIN_KINASE_DOM"/>
    <property type="match status" value="1"/>
</dbReference>
<dbReference type="EMBL" id="KZ155772">
    <property type="protein sequence ID" value="OUS48734.1"/>
    <property type="molecule type" value="Genomic_DNA"/>
</dbReference>
<dbReference type="GO" id="GO:0004674">
    <property type="term" value="F:protein serine/threonine kinase activity"/>
    <property type="evidence" value="ECO:0007669"/>
    <property type="project" value="UniProtKB-KW"/>
</dbReference>
<evidence type="ECO:0000256" key="2">
    <source>
        <dbReference type="ARBA" id="ARBA00022527"/>
    </source>
</evidence>
<dbReference type="GO" id="GO:0005524">
    <property type="term" value="F:ATP binding"/>
    <property type="evidence" value="ECO:0007669"/>
    <property type="project" value="UniProtKB-KW"/>
</dbReference>
<evidence type="ECO:0000256" key="1">
    <source>
        <dbReference type="ARBA" id="ARBA00012513"/>
    </source>
</evidence>
<organism evidence="12">
    <name type="scientific">Ostreococcus tauri</name>
    <name type="common">Marine green alga</name>
    <dbReference type="NCBI Taxonomy" id="70448"/>
    <lineage>
        <taxon>Eukaryota</taxon>
        <taxon>Viridiplantae</taxon>
        <taxon>Chlorophyta</taxon>
        <taxon>Mamiellophyceae</taxon>
        <taxon>Mamiellales</taxon>
        <taxon>Bathycoccaceae</taxon>
        <taxon>Ostreococcus</taxon>
    </lineage>
</organism>